<reference evidence="4" key="1">
    <citation type="submission" date="2019-11" db="EMBL/GenBank/DDBJ databases">
        <authorList>
            <person name="Feng L."/>
        </authorList>
    </citation>
    <scope>NUCLEOTIDE SEQUENCE</scope>
    <source>
        <strain evidence="4">CnexileLFYP112</strain>
    </source>
</reference>
<feature type="signal peptide" evidence="2">
    <location>
        <begin position="1"/>
        <end position="44"/>
    </location>
</feature>
<proteinExistence type="predicted"/>
<accession>A0A6N2TKF8</accession>
<feature type="transmembrane region" description="Helical" evidence="1">
    <location>
        <begin position="606"/>
        <end position="625"/>
    </location>
</feature>
<name>A0A6N2TKF8_9FIRM</name>
<gene>
    <name evidence="4" type="ORF">CNLFYP112_00371</name>
</gene>
<keyword evidence="1" id="KW-0812">Transmembrane</keyword>
<keyword evidence="2" id="KW-0732">Signal</keyword>
<keyword evidence="1" id="KW-0472">Membrane</keyword>
<evidence type="ECO:0000313" key="4">
    <source>
        <dbReference type="EMBL" id="VYT05192.1"/>
    </source>
</evidence>
<dbReference type="InterPro" id="IPR041033">
    <property type="entry name" value="SpaA_PFL_dom_1"/>
</dbReference>
<dbReference type="NCBIfam" id="TIGR04226">
    <property type="entry name" value="RrgB_K2N_iso_D2"/>
    <property type="match status" value="1"/>
</dbReference>
<evidence type="ECO:0000256" key="1">
    <source>
        <dbReference type="SAM" id="Phobius"/>
    </source>
</evidence>
<feature type="chain" id="PRO_5039256912" evidence="2">
    <location>
        <begin position="45"/>
        <end position="634"/>
    </location>
</feature>
<dbReference type="InterPro" id="IPR013783">
    <property type="entry name" value="Ig-like_fold"/>
</dbReference>
<dbReference type="InterPro" id="IPR026466">
    <property type="entry name" value="Fim_isopep_form_D2_dom"/>
</dbReference>
<dbReference type="EMBL" id="CACRTG010000012">
    <property type="protein sequence ID" value="VYT05192.1"/>
    <property type="molecule type" value="Genomic_DNA"/>
</dbReference>
<organism evidence="4">
    <name type="scientific">[Clostridium] nexile</name>
    <dbReference type="NCBI Taxonomy" id="29361"/>
    <lineage>
        <taxon>Bacteria</taxon>
        <taxon>Bacillati</taxon>
        <taxon>Bacillota</taxon>
        <taxon>Clostridia</taxon>
        <taxon>Lachnospirales</taxon>
        <taxon>Lachnospiraceae</taxon>
        <taxon>Tyzzerella</taxon>
    </lineage>
</organism>
<evidence type="ECO:0000256" key="2">
    <source>
        <dbReference type="SAM" id="SignalP"/>
    </source>
</evidence>
<dbReference type="Gene3D" id="2.60.40.10">
    <property type="entry name" value="Immunoglobulins"/>
    <property type="match status" value="1"/>
</dbReference>
<keyword evidence="1" id="KW-1133">Transmembrane helix</keyword>
<dbReference type="AlphaFoldDB" id="A0A6N2TKF8"/>
<evidence type="ECO:0000259" key="3">
    <source>
        <dbReference type="Pfam" id="PF17802"/>
    </source>
</evidence>
<dbReference type="Pfam" id="PF17802">
    <property type="entry name" value="SpaA"/>
    <property type="match status" value="1"/>
</dbReference>
<dbReference type="Gene3D" id="2.60.40.740">
    <property type="match status" value="1"/>
</dbReference>
<protein>
    <submittedName>
        <fullName evidence="4">Cna protein B-type domain protein</fullName>
    </submittedName>
</protein>
<sequence length="634" mass="70924">MLNCRQTTEKKKDKENKTMKNRMMKTVCVSVCAAILLMSEQAALAEVSAAWETETKNLNPVETPGGMADFKRGDASITIRGNSGQPLRGKKFHVYQIFHAENAAGGESIQYTLNPNYEKPVKKVVGEAIGKDAEQVTEYEVIDHIQSLNQNQVEGANEEQPLEGSYSSYRYFVEKLRDQIAKDQVEPDVVRVTETRKDNSIVIGGLDYGYYVTDEVSNVDGTHASSSLCIVTTANPDTDMNVKSDYPSVTKKIQEDDYKEMIGNDGWNDIADYEIGQTVPYKYESRVPNINGYDTYYYAWHDCMDEALTFHEDSVAITIYETSGSQSKYYTLRKDEFQVSTNLGDDETFRVAINDLKAIVDREFDRKNEVDENVYGQKVVLTYEATLNEKAAQDTGRPGFENDVRLEFSNNPDSNGEGSTGYTPWDTVVCFTYKLNGLKTNNHGAKLEGAKFRLYSDKDLKNEVYIKKIEDGYCVINRDFSGNSVPEEAVEMESDSNGNFIIFGLDSGTYYLKETSAPTGYRPLLDPIVLKLKAVFTEERNSYIKGEGGTDKILQKLEANVYMKEFLNGDFEERNIELVTDSESGSANLNVINTVGKKLPVTGSSAMLLLVGAGSLLLSGFTVCLHRKYGGQKK</sequence>
<feature type="domain" description="SpaA-like prealbumin fold" evidence="3">
    <location>
        <begin position="436"/>
        <end position="531"/>
    </location>
</feature>